<evidence type="ECO:0000313" key="3">
    <source>
        <dbReference type="Proteomes" id="UP000317638"/>
    </source>
</evidence>
<keyword evidence="1" id="KW-0472">Membrane</keyword>
<dbReference type="OrthoDB" id="3734248at2"/>
<dbReference type="EMBL" id="VKKG01000003">
    <property type="protein sequence ID" value="TRY18392.1"/>
    <property type="molecule type" value="Genomic_DNA"/>
</dbReference>
<feature type="transmembrane region" description="Helical" evidence="1">
    <location>
        <begin position="46"/>
        <end position="66"/>
    </location>
</feature>
<protein>
    <submittedName>
        <fullName evidence="2">Uncharacterized protein</fullName>
    </submittedName>
</protein>
<evidence type="ECO:0000256" key="1">
    <source>
        <dbReference type="SAM" id="Phobius"/>
    </source>
</evidence>
<reference evidence="2 3" key="1">
    <citation type="submission" date="2019-07" db="EMBL/GenBank/DDBJ databases">
        <authorList>
            <person name="Zhou L.-Y."/>
        </authorList>
    </citation>
    <scope>NUCLEOTIDE SEQUENCE [LARGE SCALE GENOMIC DNA]</scope>
    <source>
        <strain evidence="2 3">YIM 101269</strain>
    </source>
</reference>
<keyword evidence="1" id="KW-0812">Transmembrane</keyword>
<sequence>MRLVPTAPGFWMTVLGVCIAALSPLLGFLIGTMSGRPDGEVILDPLYWGLFGGVVIGGIGVLLAVLGGVRLWRGRRAAEADAAAETAA</sequence>
<name>A0A553K116_9ACTN</name>
<organism evidence="2 3">
    <name type="scientific">Tessaracoccus rhinocerotis</name>
    <dbReference type="NCBI Taxonomy" id="1689449"/>
    <lineage>
        <taxon>Bacteria</taxon>
        <taxon>Bacillati</taxon>
        <taxon>Actinomycetota</taxon>
        <taxon>Actinomycetes</taxon>
        <taxon>Propionibacteriales</taxon>
        <taxon>Propionibacteriaceae</taxon>
        <taxon>Tessaracoccus</taxon>
    </lineage>
</organism>
<dbReference type="Proteomes" id="UP000317638">
    <property type="component" value="Unassembled WGS sequence"/>
</dbReference>
<keyword evidence="3" id="KW-1185">Reference proteome</keyword>
<comment type="caution">
    <text evidence="2">The sequence shown here is derived from an EMBL/GenBank/DDBJ whole genome shotgun (WGS) entry which is preliminary data.</text>
</comment>
<evidence type="ECO:0000313" key="2">
    <source>
        <dbReference type="EMBL" id="TRY18392.1"/>
    </source>
</evidence>
<proteinExistence type="predicted"/>
<gene>
    <name evidence="2" type="ORF">FOJ82_09495</name>
</gene>
<dbReference type="AlphaFoldDB" id="A0A553K116"/>
<accession>A0A553K116</accession>
<keyword evidence="1" id="KW-1133">Transmembrane helix</keyword>
<feature type="transmembrane region" description="Helical" evidence="1">
    <location>
        <begin position="12"/>
        <end position="34"/>
    </location>
</feature>